<accession>A0A8J2KLV7</accession>
<sequence>MAWISYNLDRWLSEDYGDVSALWQQLDIFRRRLIHRVDRFWISTVIRGNRRHVMDIFRLIIGHVMFADVTPVLASTPKTKGQKFCI</sequence>
<protein>
    <submittedName>
        <fullName evidence="1">Uncharacterized protein</fullName>
    </submittedName>
</protein>
<reference evidence="1" key="1">
    <citation type="submission" date="2021-06" db="EMBL/GenBank/DDBJ databases">
        <authorList>
            <person name="Hodson N. C."/>
            <person name="Mongue J. A."/>
            <person name="Jaron S. K."/>
        </authorList>
    </citation>
    <scope>NUCLEOTIDE SEQUENCE</scope>
</reference>
<organism evidence="1 2">
    <name type="scientific">Allacma fusca</name>
    <dbReference type="NCBI Taxonomy" id="39272"/>
    <lineage>
        <taxon>Eukaryota</taxon>
        <taxon>Metazoa</taxon>
        <taxon>Ecdysozoa</taxon>
        <taxon>Arthropoda</taxon>
        <taxon>Hexapoda</taxon>
        <taxon>Collembola</taxon>
        <taxon>Symphypleona</taxon>
        <taxon>Sminthuridae</taxon>
        <taxon>Allacma</taxon>
    </lineage>
</organism>
<comment type="caution">
    <text evidence="1">The sequence shown here is derived from an EMBL/GenBank/DDBJ whole genome shotgun (WGS) entry which is preliminary data.</text>
</comment>
<evidence type="ECO:0000313" key="2">
    <source>
        <dbReference type="Proteomes" id="UP000708208"/>
    </source>
</evidence>
<proteinExistence type="predicted"/>
<name>A0A8J2KLV7_9HEXA</name>
<evidence type="ECO:0000313" key="1">
    <source>
        <dbReference type="EMBL" id="CAG7728275.1"/>
    </source>
</evidence>
<dbReference type="Proteomes" id="UP000708208">
    <property type="component" value="Unassembled WGS sequence"/>
</dbReference>
<dbReference type="EMBL" id="CAJVCH010161146">
    <property type="protein sequence ID" value="CAG7728275.1"/>
    <property type="molecule type" value="Genomic_DNA"/>
</dbReference>
<gene>
    <name evidence="1" type="ORF">AFUS01_LOCUS17068</name>
</gene>
<keyword evidence="2" id="KW-1185">Reference proteome</keyword>
<dbReference type="AlphaFoldDB" id="A0A8J2KLV7"/>